<proteinExistence type="inferred from homology"/>
<dbReference type="PANTHER" id="PTHR30535">
    <property type="entry name" value="VITAMIN B12-BINDING PROTEIN"/>
    <property type="match status" value="1"/>
</dbReference>
<dbReference type="Pfam" id="PF01497">
    <property type="entry name" value="Peripla_BP_2"/>
    <property type="match status" value="1"/>
</dbReference>
<evidence type="ECO:0000256" key="2">
    <source>
        <dbReference type="SAM" id="MobiDB-lite"/>
    </source>
</evidence>
<dbReference type="PROSITE" id="PS50983">
    <property type="entry name" value="FE_B12_PBP"/>
    <property type="match status" value="1"/>
</dbReference>
<reference evidence="4 5" key="1">
    <citation type="submission" date="2020-05" db="EMBL/GenBank/DDBJ databases">
        <title>MicrobeNet Type strains.</title>
        <authorList>
            <person name="Nicholson A.C."/>
        </authorList>
    </citation>
    <scope>NUCLEOTIDE SEQUENCE [LARGE SCALE GENOMIC DNA]</scope>
    <source>
        <strain evidence="4 5">CCUG 46604</strain>
    </source>
</reference>
<dbReference type="AlphaFoldDB" id="A0A849AX57"/>
<evidence type="ECO:0000313" key="4">
    <source>
        <dbReference type="EMBL" id="NNG80392.1"/>
    </source>
</evidence>
<feature type="region of interest" description="Disordered" evidence="2">
    <location>
        <begin position="388"/>
        <end position="410"/>
    </location>
</feature>
<organism evidence="4 5">
    <name type="scientific">Brevibacterium luteolum</name>
    <dbReference type="NCBI Taxonomy" id="199591"/>
    <lineage>
        <taxon>Bacteria</taxon>
        <taxon>Bacillati</taxon>
        <taxon>Actinomycetota</taxon>
        <taxon>Actinomycetes</taxon>
        <taxon>Micrococcales</taxon>
        <taxon>Brevibacteriaceae</taxon>
        <taxon>Brevibacterium</taxon>
    </lineage>
</organism>
<evidence type="ECO:0000256" key="1">
    <source>
        <dbReference type="ARBA" id="ARBA00008814"/>
    </source>
</evidence>
<dbReference type="Gene3D" id="3.40.50.1980">
    <property type="entry name" value="Nitrogenase molybdenum iron protein domain"/>
    <property type="match status" value="2"/>
</dbReference>
<dbReference type="InterPro" id="IPR050902">
    <property type="entry name" value="ABC_Transporter_SBP"/>
</dbReference>
<evidence type="ECO:0000259" key="3">
    <source>
        <dbReference type="PROSITE" id="PS50983"/>
    </source>
</evidence>
<dbReference type="InterPro" id="IPR002491">
    <property type="entry name" value="ABC_transptr_periplasmic_BD"/>
</dbReference>
<comment type="caution">
    <text evidence="4">The sequence shown here is derived from an EMBL/GenBank/DDBJ whole genome shotgun (WGS) entry which is preliminary data.</text>
</comment>
<name>A0A849AX57_9MICO</name>
<dbReference type="EMBL" id="JABEMC010000017">
    <property type="protein sequence ID" value="NNG80392.1"/>
    <property type="molecule type" value="Genomic_DNA"/>
</dbReference>
<comment type="similarity">
    <text evidence="1">Belongs to the bacterial solute-binding protein 8 family.</text>
</comment>
<gene>
    <name evidence="4" type="ORF">HLA91_13610</name>
</gene>
<evidence type="ECO:0000313" key="5">
    <source>
        <dbReference type="Proteomes" id="UP000549517"/>
    </source>
</evidence>
<dbReference type="RefSeq" id="WP_170275121.1">
    <property type="nucleotide sequence ID" value="NZ_BAAAKH010000026.1"/>
</dbReference>
<feature type="domain" description="Fe/B12 periplasmic-binding" evidence="3">
    <location>
        <begin position="116"/>
        <end position="385"/>
    </location>
</feature>
<feature type="compositionally biased region" description="Low complexity" evidence="2">
    <location>
        <begin position="395"/>
        <end position="410"/>
    </location>
</feature>
<dbReference type="SUPFAM" id="SSF53807">
    <property type="entry name" value="Helical backbone' metal receptor"/>
    <property type="match status" value="1"/>
</dbReference>
<dbReference type="Proteomes" id="UP000549517">
    <property type="component" value="Unassembled WGS sequence"/>
</dbReference>
<protein>
    <submittedName>
        <fullName evidence="4">ABC transporter substrate-binding protein</fullName>
    </submittedName>
</protein>
<accession>A0A849AX57</accession>
<dbReference type="PANTHER" id="PTHR30535:SF4">
    <property type="entry name" value="HEMIN-BINDING PERIPLASMIC PROTEIN HMUT"/>
    <property type="match status" value="1"/>
</dbReference>
<sequence length="410" mass="42690">MRFTRRTRRRTAAGALVLTAALLLWSNGIHNVGTLNSAAAAGCQSRPAAPTPQLPEIPDVPESKRLPVDRILGPTTAHTRASEIRPITDFAAEQQQLPVTVASSDGTEQTVTDTSRILALNQNGGLASAVIGLGLGCNLVGRDVATQVSALMPGRAELPLVTQNGHELNAEAILNLAPTVVLTDTSIGPYDVQMQLRAAGIPVVFIPSTSEDGVEGVAPQIAAVAEALGLGELGTQLAQRVDEEIRATQQRISALAPADPADRPRTVFLYLRGSIYYWFGEGSGADSLIESIGARDVASEVGFAGMSPTNAEALVKAAPDVIIVMTKGLASVGGLQEAIRLPGIAQTPAGKNRRIVDMSDYEVMSFGPRTAEVIAALGIAVHAPDYAYQPRESDPPAAATAAAPAEGAHQ</sequence>